<dbReference type="PROSITE" id="PS50931">
    <property type="entry name" value="HTH_LYSR"/>
    <property type="match status" value="1"/>
</dbReference>
<evidence type="ECO:0000256" key="2">
    <source>
        <dbReference type="ARBA" id="ARBA00023015"/>
    </source>
</evidence>
<accession>A0ABX1QE85</accession>
<organism evidence="6 7">
    <name type="scientific">Aromatoleum diolicum</name>
    <dbReference type="NCBI Taxonomy" id="75796"/>
    <lineage>
        <taxon>Bacteria</taxon>
        <taxon>Pseudomonadati</taxon>
        <taxon>Pseudomonadota</taxon>
        <taxon>Betaproteobacteria</taxon>
        <taxon>Rhodocyclales</taxon>
        <taxon>Rhodocyclaceae</taxon>
        <taxon>Aromatoleum</taxon>
    </lineage>
</organism>
<dbReference type="InterPro" id="IPR058163">
    <property type="entry name" value="LysR-type_TF_proteobact-type"/>
</dbReference>
<dbReference type="InterPro" id="IPR036390">
    <property type="entry name" value="WH_DNA-bd_sf"/>
</dbReference>
<sequence>MDAFKQVESFVSVAIRGSLSAAARAEGVTPAVIGRRLDALEQRLGVKLLTRTTRSISLTFEGAAFLEDCQRILNDLANAEASVSLGGVKASGHIRVSAPAGFGRLHVAPLMRDFLEMNSEVSCTLDLTDRVVDLVNESIDCAIRIGELPDSSLVSIRLADNRRVVVASPAYLARHGSPAVPQDLAAHNCLSLGQQRGWLFCNEKGESISVKVSGRLECNDGAVLHEWALAGDGLAWRSRWEVDADLRAGRLVSVLDEFAAPTMGIYAVFPQRKRLALRVRLLIDHLKNHYGRPDYWATPPA</sequence>
<comment type="similarity">
    <text evidence="1">Belongs to the LysR transcriptional regulatory family.</text>
</comment>
<comment type="caution">
    <text evidence="6">The sequence shown here is derived from an EMBL/GenBank/DDBJ whole genome shotgun (WGS) entry which is preliminary data.</text>
</comment>
<name>A0ABX1QE85_9RHOO</name>
<dbReference type="Proteomes" id="UP000648984">
    <property type="component" value="Unassembled WGS sequence"/>
</dbReference>
<dbReference type="EMBL" id="WTVQ01000036">
    <property type="protein sequence ID" value="NMG76608.1"/>
    <property type="molecule type" value="Genomic_DNA"/>
</dbReference>
<dbReference type="Gene3D" id="1.10.10.10">
    <property type="entry name" value="Winged helix-like DNA-binding domain superfamily/Winged helix DNA-binding domain"/>
    <property type="match status" value="1"/>
</dbReference>
<feature type="domain" description="HTH lysR-type" evidence="5">
    <location>
        <begin position="1"/>
        <end position="59"/>
    </location>
</feature>
<dbReference type="PANTHER" id="PTHR30537">
    <property type="entry name" value="HTH-TYPE TRANSCRIPTIONAL REGULATOR"/>
    <property type="match status" value="1"/>
</dbReference>
<dbReference type="InterPro" id="IPR000847">
    <property type="entry name" value="LysR_HTH_N"/>
</dbReference>
<protein>
    <submittedName>
        <fullName evidence="6">LysR family transcriptional regulator</fullName>
    </submittedName>
</protein>
<proteinExistence type="inferred from homology"/>
<evidence type="ECO:0000259" key="5">
    <source>
        <dbReference type="PROSITE" id="PS50931"/>
    </source>
</evidence>
<dbReference type="SUPFAM" id="SSF53850">
    <property type="entry name" value="Periplasmic binding protein-like II"/>
    <property type="match status" value="1"/>
</dbReference>
<reference evidence="6 7" key="1">
    <citation type="submission" date="2019-12" db="EMBL/GenBank/DDBJ databases">
        <title>Comparative genomics gives insights into the taxonomy of the Azoarcus-Aromatoleum group and reveals separate origins of nif in the plant-associated Azoarcus and non-plant-associated Aromatoleum sub-groups.</title>
        <authorList>
            <person name="Lafos M."/>
            <person name="Maluk M."/>
            <person name="Batista M."/>
            <person name="Junghare M."/>
            <person name="Carmona M."/>
            <person name="Faoro H."/>
            <person name="Cruz L.M."/>
            <person name="Battistoni F."/>
            <person name="De Souza E."/>
            <person name="Pedrosa F."/>
            <person name="Chen W.-M."/>
            <person name="Poole P.S."/>
            <person name="Dixon R.A."/>
            <person name="James E.K."/>
        </authorList>
    </citation>
    <scope>NUCLEOTIDE SEQUENCE [LARGE SCALE GENOMIC DNA]</scope>
    <source>
        <strain evidence="6 7">22Lin</strain>
    </source>
</reference>
<dbReference type="SUPFAM" id="SSF46785">
    <property type="entry name" value="Winged helix' DNA-binding domain"/>
    <property type="match status" value="1"/>
</dbReference>
<evidence type="ECO:0000256" key="4">
    <source>
        <dbReference type="ARBA" id="ARBA00023163"/>
    </source>
</evidence>
<evidence type="ECO:0000256" key="3">
    <source>
        <dbReference type="ARBA" id="ARBA00023125"/>
    </source>
</evidence>
<dbReference type="RefSeq" id="WP_169261753.1">
    <property type="nucleotide sequence ID" value="NZ_WTVQ01000036.1"/>
</dbReference>
<keyword evidence="2" id="KW-0805">Transcription regulation</keyword>
<dbReference type="Pfam" id="PF03466">
    <property type="entry name" value="LysR_substrate"/>
    <property type="match status" value="1"/>
</dbReference>
<dbReference type="Gene3D" id="3.40.190.290">
    <property type="match status" value="1"/>
</dbReference>
<dbReference type="PANTHER" id="PTHR30537:SF5">
    <property type="entry name" value="HTH-TYPE TRANSCRIPTIONAL ACTIVATOR TTDR-RELATED"/>
    <property type="match status" value="1"/>
</dbReference>
<keyword evidence="4" id="KW-0804">Transcription</keyword>
<dbReference type="InterPro" id="IPR005119">
    <property type="entry name" value="LysR_subst-bd"/>
</dbReference>
<evidence type="ECO:0000313" key="6">
    <source>
        <dbReference type="EMBL" id="NMG76608.1"/>
    </source>
</evidence>
<gene>
    <name evidence="6" type="ORF">GPA25_17755</name>
</gene>
<evidence type="ECO:0000313" key="7">
    <source>
        <dbReference type="Proteomes" id="UP000648984"/>
    </source>
</evidence>
<dbReference type="InterPro" id="IPR036388">
    <property type="entry name" value="WH-like_DNA-bd_sf"/>
</dbReference>
<keyword evidence="3" id="KW-0238">DNA-binding</keyword>
<keyword evidence="7" id="KW-1185">Reference proteome</keyword>
<dbReference type="Pfam" id="PF00126">
    <property type="entry name" value="HTH_1"/>
    <property type="match status" value="1"/>
</dbReference>
<evidence type="ECO:0000256" key="1">
    <source>
        <dbReference type="ARBA" id="ARBA00009437"/>
    </source>
</evidence>
<dbReference type="CDD" id="cd08422">
    <property type="entry name" value="PBP2_CrgA_like"/>
    <property type="match status" value="1"/>
</dbReference>